<evidence type="ECO:0000313" key="2">
    <source>
        <dbReference type="EMBL" id="CAI2717900.1"/>
    </source>
</evidence>
<feature type="transmembrane region" description="Helical" evidence="1">
    <location>
        <begin position="97"/>
        <end position="117"/>
    </location>
</feature>
<evidence type="ECO:0000256" key="1">
    <source>
        <dbReference type="SAM" id="Phobius"/>
    </source>
</evidence>
<keyword evidence="3" id="KW-1185">Reference proteome</keyword>
<gene>
    <name evidence="2" type="ORF">NSPWAT_1041</name>
</gene>
<dbReference type="Proteomes" id="UP001157733">
    <property type="component" value="Chromosome"/>
</dbReference>
<name>A0ABM9HCJ7_9BACT</name>
<feature type="transmembrane region" description="Helical" evidence="1">
    <location>
        <begin position="58"/>
        <end position="77"/>
    </location>
</feature>
<keyword evidence="1" id="KW-0812">Transmembrane</keyword>
<dbReference type="RefSeq" id="WP_282010815.1">
    <property type="nucleotide sequence ID" value="NZ_OX336137.1"/>
</dbReference>
<feature type="transmembrane region" description="Helical" evidence="1">
    <location>
        <begin position="12"/>
        <end position="32"/>
    </location>
</feature>
<organism evidence="2 3">
    <name type="scientific">Nitrospina watsonii</name>
    <dbReference type="NCBI Taxonomy" id="1323948"/>
    <lineage>
        <taxon>Bacteria</taxon>
        <taxon>Pseudomonadati</taxon>
        <taxon>Nitrospinota/Tectimicrobiota group</taxon>
        <taxon>Nitrospinota</taxon>
        <taxon>Nitrospinia</taxon>
        <taxon>Nitrospinales</taxon>
        <taxon>Nitrospinaceae</taxon>
        <taxon>Nitrospina</taxon>
    </lineage>
</organism>
<keyword evidence="1" id="KW-0472">Membrane</keyword>
<evidence type="ECO:0000313" key="3">
    <source>
        <dbReference type="Proteomes" id="UP001157733"/>
    </source>
</evidence>
<protein>
    <submittedName>
        <fullName evidence="2">Uncharacterized protein</fullName>
    </submittedName>
</protein>
<dbReference type="EMBL" id="OX336137">
    <property type="protein sequence ID" value="CAI2717900.1"/>
    <property type="molecule type" value="Genomic_DNA"/>
</dbReference>
<reference evidence="2 3" key="1">
    <citation type="submission" date="2022-09" db="EMBL/GenBank/DDBJ databases">
        <authorList>
            <person name="Kop L."/>
        </authorList>
    </citation>
    <scope>NUCLEOTIDE SEQUENCE [LARGE SCALE GENOMIC DNA]</scope>
    <source>
        <strain evidence="2 3">347</strain>
    </source>
</reference>
<keyword evidence="1" id="KW-1133">Transmembrane helix</keyword>
<sequence length="122" mass="13224">MKLTPGNCWAYVLLLIVTAGYNVMVISGLALLNQHLETIAPVAHWPHITVVFANEGTVMLWVALGIVSLIGNVAWGVHRAGDTRNLAPHALPMFCHLAWIVACSLWHIAGAIAPFILMGEHL</sequence>
<accession>A0ABM9HCJ7</accession>
<proteinExistence type="predicted"/>